<dbReference type="GO" id="GO:0003677">
    <property type="term" value="F:DNA binding"/>
    <property type="evidence" value="ECO:0007669"/>
    <property type="project" value="UniProtKB-KW"/>
</dbReference>
<gene>
    <name evidence="17" type="primary">LOC115875429</name>
</gene>
<feature type="domain" description="C2H2-type" evidence="14">
    <location>
        <begin position="676"/>
        <end position="703"/>
    </location>
</feature>
<dbReference type="OrthoDB" id="427030at2759"/>
<evidence type="ECO:0000256" key="7">
    <source>
        <dbReference type="ARBA" id="ARBA00023015"/>
    </source>
</evidence>
<keyword evidence="9" id="KW-0804">Transcription</keyword>
<dbReference type="SUPFAM" id="SSF57716">
    <property type="entry name" value="Glucocorticoid receptor-like (DNA-binding domain)"/>
    <property type="match status" value="1"/>
</dbReference>
<evidence type="ECO:0000259" key="14">
    <source>
        <dbReference type="PROSITE" id="PS50157"/>
    </source>
</evidence>
<dbReference type="SMART" id="SM00355">
    <property type="entry name" value="ZnF_C2H2"/>
    <property type="match status" value="13"/>
</dbReference>
<evidence type="ECO:0000256" key="2">
    <source>
        <dbReference type="ARBA" id="ARBA00006991"/>
    </source>
</evidence>
<dbReference type="SUPFAM" id="SSF57667">
    <property type="entry name" value="beta-beta-alpha zinc fingers"/>
    <property type="match status" value="6"/>
</dbReference>
<dbReference type="GO" id="GO:0030674">
    <property type="term" value="F:protein-macromolecule adaptor activity"/>
    <property type="evidence" value="ECO:0007669"/>
    <property type="project" value="UniProtKB-ARBA"/>
</dbReference>
<evidence type="ECO:0000256" key="3">
    <source>
        <dbReference type="ARBA" id="ARBA00022723"/>
    </source>
</evidence>
<name>A0A6J2X6X5_SITOR</name>
<dbReference type="InterPro" id="IPR036236">
    <property type="entry name" value="Znf_C2H2_sf"/>
</dbReference>
<feature type="domain" description="C2H2-type" evidence="14">
    <location>
        <begin position="508"/>
        <end position="535"/>
    </location>
</feature>
<feature type="domain" description="C2H2-type" evidence="14">
    <location>
        <begin position="480"/>
        <end position="507"/>
    </location>
</feature>
<dbReference type="GeneID" id="115875429"/>
<keyword evidence="7" id="KW-0805">Transcription regulation</keyword>
<feature type="domain" description="C2H2-type" evidence="14">
    <location>
        <begin position="536"/>
        <end position="563"/>
    </location>
</feature>
<dbReference type="Proteomes" id="UP000504635">
    <property type="component" value="Unplaced"/>
</dbReference>
<feature type="domain" description="C2H2-type" evidence="14">
    <location>
        <begin position="392"/>
        <end position="420"/>
    </location>
</feature>
<feature type="compositionally biased region" description="Basic residues" evidence="13">
    <location>
        <begin position="157"/>
        <end position="167"/>
    </location>
</feature>
<keyword evidence="8" id="KW-0238">DNA-binding</keyword>
<dbReference type="Gene3D" id="3.40.1800.20">
    <property type="match status" value="1"/>
</dbReference>
<dbReference type="FunFam" id="3.30.160.60:FF:000551">
    <property type="entry name" value="zinc finger protein 197 isoform X1"/>
    <property type="match status" value="1"/>
</dbReference>
<feature type="binding site" evidence="12">
    <location>
        <position position="59"/>
    </location>
    <ligand>
        <name>Zn(2+)</name>
        <dbReference type="ChEBI" id="CHEBI:29105"/>
    </ligand>
</feature>
<accession>A0A6J2X6X5</accession>
<evidence type="ECO:0000256" key="8">
    <source>
        <dbReference type="ARBA" id="ARBA00023125"/>
    </source>
</evidence>
<sequence>MEVEKLLFNSTYCRLCCTENENGINLFSGDDNSEEVCNLINRYLPLKVTQEDPLPKTICPGCHIQLETTKLFMDLIIEGQDKFRILLKAEQDLLEREEKEKKELEKALHHHNPNASVETYTIQTDENGEKFIIQIYSKGPLFSPEHELVLKADGLGKPKKKRGRPPKPSKQENSHEAEKIANSVIETNSKDDTHETVVRNDRKKRKIRAPARYDGVVQGAELDHFLKKEGVLDEVEEVAFTGLEKTFTDSKVQPLEIGKILSSEGQDLGQSVFSNRKSSKKRMKRKLNRMKYTCDICSRKFLHLDQYELHRKDHKVMYACQEENCQMRSENKDIILNHQKETNHHGIALSQEDSCNGDVILDEKNKLNNIEVTSNLLTTEEEQKNTTDEKKFKCPKCDKNFSCKQSYEVHIKAIHDGEKPFKCDICERTFAYAYSLKYHMISHKNKDNLDQISCDQCDKVFNHVSSVVYHKDTEHGNPKFICNTCNKTFKHRQLLQRHQLVHTDERPHKCSACPQAFKTKSNLINHEIIHSRHKRFICPICGQGFGHKTSLTIHLRWHEGTKPYECDICHKTFSQKGNLLEHKRIHTGEKPFCCDLCGKSFTTSSQWKLHRKRHTGEKPFLCQYCQKRFLHKDTYNTHIRRHLNIRPYKCKFCSRAFAENWACSRHEKLHLGEKRYKCETCGKAFADVSNFSKHRRIHTNNLENINLINTVTNMEIAKENCTTSGSMEVENLPVINSNENTLVNKTQIEEIVTSNLQIQEVLDNEGNPINFTTADGQLIPIVSSDSKNLQGLMPDGTLVSLDILPNQIKDIEPQPIQSEEINLLNTEIQFLENNLVTSQDDALSQEKTTFISEDGNVCFITSFDENAFLAIS</sequence>
<dbReference type="PROSITE" id="PS00028">
    <property type="entry name" value="ZINC_FINGER_C2H2_1"/>
    <property type="match status" value="12"/>
</dbReference>
<dbReference type="FunFam" id="3.30.160.60:FF:000110">
    <property type="entry name" value="Zinc finger protein-like"/>
    <property type="match status" value="1"/>
</dbReference>
<feature type="domain" description="C2H2-type" evidence="14">
    <location>
        <begin position="421"/>
        <end position="448"/>
    </location>
</feature>
<evidence type="ECO:0000256" key="6">
    <source>
        <dbReference type="ARBA" id="ARBA00022833"/>
    </source>
</evidence>
<dbReference type="Pfam" id="PF00096">
    <property type="entry name" value="zf-C2H2"/>
    <property type="match status" value="7"/>
</dbReference>
<keyword evidence="3 12" id="KW-0479">Metal-binding</keyword>
<keyword evidence="6 12" id="KW-0862">Zinc</keyword>
<evidence type="ECO:0000259" key="15">
    <source>
        <dbReference type="PROSITE" id="PS51915"/>
    </source>
</evidence>
<feature type="domain" description="C2H2-type" evidence="14">
    <location>
        <begin position="564"/>
        <end position="591"/>
    </location>
</feature>
<feature type="domain" description="C2H2-type" evidence="14">
    <location>
        <begin position="452"/>
        <end position="480"/>
    </location>
</feature>
<dbReference type="Pfam" id="PF07776">
    <property type="entry name" value="zf-AD"/>
    <property type="match status" value="1"/>
</dbReference>
<dbReference type="InterPro" id="IPR013087">
    <property type="entry name" value="Znf_C2H2_type"/>
</dbReference>
<dbReference type="InterPro" id="IPR012934">
    <property type="entry name" value="Znf_AD"/>
</dbReference>
<keyword evidence="10" id="KW-0539">Nucleus</keyword>
<feature type="domain" description="C2H2-type" evidence="14">
    <location>
        <begin position="292"/>
        <end position="314"/>
    </location>
</feature>
<comment type="similarity">
    <text evidence="2">Belongs to the krueppel C2H2-type zinc-finger protein family.</text>
</comment>
<dbReference type="FunFam" id="3.30.160.60:FF:000202">
    <property type="entry name" value="Zinc finger protein 574"/>
    <property type="match status" value="1"/>
</dbReference>
<dbReference type="SMART" id="SM00868">
    <property type="entry name" value="zf-AD"/>
    <property type="match status" value="1"/>
</dbReference>
<proteinExistence type="inferred from homology"/>
<dbReference type="PROSITE" id="PS50157">
    <property type="entry name" value="ZINC_FINGER_C2H2_2"/>
    <property type="match status" value="12"/>
</dbReference>
<dbReference type="AlphaFoldDB" id="A0A6J2X6X5"/>
<evidence type="ECO:0000256" key="9">
    <source>
        <dbReference type="ARBA" id="ARBA00023163"/>
    </source>
</evidence>
<dbReference type="GO" id="GO:0005634">
    <property type="term" value="C:nucleus"/>
    <property type="evidence" value="ECO:0007669"/>
    <property type="project" value="UniProtKB-SubCell"/>
</dbReference>
<feature type="binding site" evidence="12">
    <location>
        <position position="13"/>
    </location>
    <ligand>
        <name>Zn(2+)</name>
        <dbReference type="ChEBI" id="CHEBI:29105"/>
    </ligand>
</feature>
<keyword evidence="4" id="KW-0677">Repeat</keyword>
<feature type="region of interest" description="Disordered" evidence="13">
    <location>
        <begin position="152"/>
        <end position="178"/>
    </location>
</feature>
<dbReference type="GO" id="GO:0006355">
    <property type="term" value="P:regulation of DNA-templated transcription"/>
    <property type="evidence" value="ECO:0007669"/>
    <property type="project" value="UniProtKB-ARBA"/>
</dbReference>
<feature type="domain" description="C2H2-type" evidence="14">
    <location>
        <begin position="648"/>
        <end position="675"/>
    </location>
</feature>
<dbReference type="RefSeq" id="XP_030746745.1">
    <property type="nucleotide sequence ID" value="XM_030890885.1"/>
</dbReference>
<keyword evidence="5 11" id="KW-0863">Zinc-finger</keyword>
<evidence type="ECO:0000256" key="13">
    <source>
        <dbReference type="SAM" id="MobiDB-lite"/>
    </source>
</evidence>
<dbReference type="InParanoid" id="A0A6J2X6X5"/>
<evidence type="ECO:0000256" key="4">
    <source>
        <dbReference type="ARBA" id="ARBA00022737"/>
    </source>
</evidence>
<feature type="compositionally biased region" description="Basic and acidic residues" evidence="13">
    <location>
        <begin position="169"/>
        <end position="178"/>
    </location>
</feature>
<comment type="subcellular location">
    <subcellularLocation>
        <location evidence="1">Nucleus</location>
    </subcellularLocation>
</comment>
<dbReference type="GO" id="GO:0008270">
    <property type="term" value="F:zinc ion binding"/>
    <property type="evidence" value="ECO:0007669"/>
    <property type="project" value="UniProtKB-UniRule"/>
</dbReference>
<evidence type="ECO:0000256" key="10">
    <source>
        <dbReference type="ARBA" id="ARBA00023242"/>
    </source>
</evidence>
<feature type="domain" description="C2H2-type" evidence="14">
    <location>
        <begin position="620"/>
        <end position="647"/>
    </location>
</feature>
<feature type="domain" description="C2H2-type" evidence="14">
    <location>
        <begin position="592"/>
        <end position="619"/>
    </location>
</feature>
<evidence type="ECO:0000313" key="16">
    <source>
        <dbReference type="Proteomes" id="UP000504635"/>
    </source>
</evidence>
<dbReference type="PANTHER" id="PTHR24377">
    <property type="entry name" value="IP01015P-RELATED"/>
    <property type="match status" value="1"/>
</dbReference>
<evidence type="ECO:0000256" key="11">
    <source>
        <dbReference type="PROSITE-ProRule" id="PRU00042"/>
    </source>
</evidence>
<evidence type="ECO:0000313" key="17">
    <source>
        <dbReference type="RefSeq" id="XP_030746745.1"/>
    </source>
</evidence>
<evidence type="ECO:0000256" key="12">
    <source>
        <dbReference type="PROSITE-ProRule" id="PRU01263"/>
    </source>
</evidence>
<feature type="domain" description="ZAD" evidence="15">
    <location>
        <begin position="11"/>
        <end position="86"/>
    </location>
</feature>
<dbReference type="Gene3D" id="3.30.160.60">
    <property type="entry name" value="Classic Zinc Finger"/>
    <property type="match status" value="10"/>
</dbReference>
<protein>
    <submittedName>
        <fullName evidence="17">Zinc finger protein 271-like</fullName>
    </submittedName>
</protein>
<organism evidence="16 17">
    <name type="scientific">Sitophilus oryzae</name>
    <name type="common">Rice weevil</name>
    <name type="synonym">Curculio oryzae</name>
    <dbReference type="NCBI Taxonomy" id="7048"/>
    <lineage>
        <taxon>Eukaryota</taxon>
        <taxon>Metazoa</taxon>
        <taxon>Ecdysozoa</taxon>
        <taxon>Arthropoda</taxon>
        <taxon>Hexapoda</taxon>
        <taxon>Insecta</taxon>
        <taxon>Pterygota</taxon>
        <taxon>Neoptera</taxon>
        <taxon>Endopterygota</taxon>
        <taxon>Coleoptera</taxon>
        <taxon>Polyphaga</taxon>
        <taxon>Cucujiformia</taxon>
        <taxon>Curculionidae</taxon>
        <taxon>Dryophthorinae</taxon>
        <taxon>Sitophilus</taxon>
    </lineage>
</organism>
<dbReference type="FunFam" id="3.30.160.60:FF:002343">
    <property type="entry name" value="Zinc finger protein 33A"/>
    <property type="match status" value="1"/>
</dbReference>
<reference evidence="17" key="1">
    <citation type="submission" date="2025-08" db="UniProtKB">
        <authorList>
            <consortium name="RefSeq"/>
        </authorList>
    </citation>
    <scope>IDENTIFICATION</scope>
    <source>
        <tissue evidence="17">Gonads</tissue>
    </source>
</reference>
<dbReference type="InterPro" id="IPR050826">
    <property type="entry name" value="Krueppel_C2H2_ZnFinger"/>
</dbReference>
<feature type="binding site" evidence="12">
    <location>
        <position position="62"/>
    </location>
    <ligand>
        <name>Zn(2+)</name>
        <dbReference type="ChEBI" id="CHEBI:29105"/>
    </ligand>
</feature>
<dbReference type="FunFam" id="3.30.160.60:FF:001671">
    <property type="entry name" value="Zinc finger protein 94"/>
    <property type="match status" value="1"/>
</dbReference>
<feature type="binding site" evidence="12">
    <location>
        <position position="16"/>
    </location>
    <ligand>
        <name>Zn(2+)</name>
        <dbReference type="ChEBI" id="CHEBI:29105"/>
    </ligand>
</feature>
<keyword evidence="16" id="KW-1185">Reference proteome</keyword>
<dbReference type="KEGG" id="soy:115875429"/>
<dbReference type="PROSITE" id="PS51915">
    <property type="entry name" value="ZAD"/>
    <property type="match status" value="1"/>
</dbReference>
<dbReference type="GO" id="GO:0032502">
    <property type="term" value="P:developmental process"/>
    <property type="evidence" value="ECO:0007669"/>
    <property type="project" value="UniProtKB-ARBA"/>
</dbReference>
<evidence type="ECO:0000256" key="5">
    <source>
        <dbReference type="ARBA" id="ARBA00022771"/>
    </source>
</evidence>
<dbReference type="FunFam" id="3.30.160.60:FF:000688">
    <property type="entry name" value="zinc finger protein 197 isoform X1"/>
    <property type="match status" value="1"/>
</dbReference>
<evidence type="ECO:0000256" key="1">
    <source>
        <dbReference type="ARBA" id="ARBA00004123"/>
    </source>
</evidence>